<dbReference type="EMBL" id="BAAAQR010000002">
    <property type="protein sequence ID" value="GAA2140211.1"/>
    <property type="molecule type" value="Genomic_DNA"/>
</dbReference>
<dbReference type="Proteomes" id="UP001501771">
    <property type="component" value="Unassembled WGS sequence"/>
</dbReference>
<sequence>MTSTLPVPIRFELPGADWEAVSPESRGVTNAAFLAVRHGTGEDYEPTITISGDWRNDSATLAQIADESLVLARSQATEVELLKRREMGSEHAPGITQLIGATISMNGRSYDLRQAQAVTGLVDVHDPGKRVVVIYTFTCTYRQFETYGPEFQDFMRTVRVVPDDEAPA</sequence>
<protein>
    <recommendedName>
        <fullName evidence="3">DUF1795 domain-containing protein</fullName>
    </recommendedName>
</protein>
<accession>A0ABN2ZCQ0</accession>
<comment type="caution">
    <text evidence="1">The sequence shown here is derived from an EMBL/GenBank/DDBJ whole genome shotgun (WGS) entry which is preliminary data.</text>
</comment>
<gene>
    <name evidence="1" type="ORF">GCM10009844_09650</name>
</gene>
<organism evidence="1 2">
    <name type="scientific">Nocardioides koreensis</name>
    <dbReference type="NCBI Taxonomy" id="433651"/>
    <lineage>
        <taxon>Bacteria</taxon>
        <taxon>Bacillati</taxon>
        <taxon>Actinomycetota</taxon>
        <taxon>Actinomycetes</taxon>
        <taxon>Propionibacteriales</taxon>
        <taxon>Nocardioidaceae</taxon>
        <taxon>Nocardioides</taxon>
    </lineage>
</organism>
<proteinExistence type="predicted"/>
<reference evidence="1 2" key="1">
    <citation type="journal article" date="2019" name="Int. J. Syst. Evol. Microbiol.">
        <title>The Global Catalogue of Microorganisms (GCM) 10K type strain sequencing project: providing services to taxonomists for standard genome sequencing and annotation.</title>
        <authorList>
            <consortium name="The Broad Institute Genomics Platform"/>
            <consortium name="The Broad Institute Genome Sequencing Center for Infectious Disease"/>
            <person name="Wu L."/>
            <person name="Ma J."/>
        </authorList>
    </citation>
    <scope>NUCLEOTIDE SEQUENCE [LARGE SCALE GENOMIC DNA]</scope>
    <source>
        <strain evidence="1 2">JCM 16022</strain>
    </source>
</reference>
<evidence type="ECO:0000313" key="2">
    <source>
        <dbReference type="Proteomes" id="UP001501771"/>
    </source>
</evidence>
<dbReference type="RefSeq" id="WP_344148410.1">
    <property type="nucleotide sequence ID" value="NZ_BAAAQR010000002.1"/>
</dbReference>
<dbReference type="Gene3D" id="3.40.1000.10">
    <property type="entry name" value="Mog1/PsbP, alpha/beta/alpha sandwich"/>
    <property type="match status" value="1"/>
</dbReference>
<evidence type="ECO:0000313" key="1">
    <source>
        <dbReference type="EMBL" id="GAA2140211.1"/>
    </source>
</evidence>
<evidence type="ECO:0008006" key="3">
    <source>
        <dbReference type="Google" id="ProtNLM"/>
    </source>
</evidence>
<name>A0ABN2ZCQ0_9ACTN</name>
<keyword evidence="2" id="KW-1185">Reference proteome</keyword>